<name>A0A936Z5G6_9BURK</name>
<evidence type="ECO:0000313" key="2">
    <source>
        <dbReference type="EMBL" id="MBL0393952.1"/>
    </source>
</evidence>
<evidence type="ECO:0000256" key="1">
    <source>
        <dbReference type="SAM" id="MobiDB-lite"/>
    </source>
</evidence>
<feature type="compositionally biased region" description="Basic and acidic residues" evidence="1">
    <location>
        <begin position="78"/>
        <end position="103"/>
    </location>
</feature>
<dbReference type="AlphaFoldDB" id="A0A936Z5G6"/>
<dbReference type="Proteomes" id="UP000599109">
    <property type="component" value="Unassembled WGS sequence"/>
</dbReference>
<protein>
    <submittedName>
        <fullName evidence="2">Uncharacterized protein</fullName>
    </submittedName>
</protein>
<gene>
    <name evidence="2" type="ORF">JJ685_22630</name>
</gene>
<keyword evidence="3" id="KW-1185">Reference proteome</keyword>
<feature type="compositionally biased region" description="Basic and acidic residues" evidence="1">
    <location>
        <begin position="1"/>
        <end position="27"/>
    </location>
</feature>
<feature type="region of interest" description="Disordered" evidence="1">
    <location>
        <begin position="1"/>
        <end position="103"/>
    </location>
</feature>
<organism evidence="2 3">
    <name type="scientific">Ramlibacter monticola</name>
    <dbReference type="NCBI Taxonomy" id="1926872"/>
    <lineage>
        <taxon>Bacteria</taxon>
        <taxon>Pseudomonadati</taxon>
        <taxon>Pseudomonadota</taxon>
        <taxon>Betaproteobacteria</taxon>
        <taxon>Burkholderiales</taxon>
        <taxon>Comamonadaceae</taxon>
        <taxon>Ramlibacter</taxon>
    </lineage>
</organism>
<proteinExistence type="predicted"/>
<reference evidence="2 3" key="1">
    <citation type="journal article" date="2017" name="Int. J. Syst. Evol. Microbiol.">
        <title>Ramlibacter monticola sp. nov., isolated from forest soil.</title>
        <authorList>
            <person name="Chaudhary D.K."/>
            <person name="Kim J."/>
        </authorList>
    </citation>
    <scope>NUCLEOTIDE SEQUENCE [LARGE SCALE GENOMIC DNA]</scope>
    <source>
        <strain evidence="2 3">KACC 19175</strain>
    </source>
</reference>
<dbReference type="RefSeq" id="WP_201676629.1">
    <property type="nucleotide sequence ID" value="NZ_JAEQNE010000007.1"/>
</dbReference>
<evidence type="ECO:0000313" key="3">
    <source>
        <dbReference type="Proteomes" id="UP000599109"/>
    </source>
</evidence>
<sequence length="103" mass="11279">MNENQRKDPAEAEGDARGKQGQEDGRAKHGYRNEVSWDDGKGAQPYANQEAQVGPAAGRETEGGNRGDASGRNFEQMEQLRRKPEPPETEVPREDATRKGGVS</sequence>
<accession>A0A936Z5G6</accession>
<dbReference type="EMBL" id="JAEQNE010000007">
    <property type="protein sequence ID" value="MBL0393952.1"/>
    <property type="molecule type" value="Genomic_DNA"/>
</dbReference>
<comment type="caution">
    <text evidence="2">The sequence shown here is derived from an EMBL/GenBank/DDBJ whole genome shotgun (WGS) entry which is preliminary data.</text>
</comment>